<dbReference type="HAMAP" id="MF_00140_B">
    <property type="entry name" value="Trp_tRNA_synth_B"/>
    <property type="match status" value="1"/>
</dbReference>
<feature type="binding site" evidence="8">
    <location>
        <begin position="10"/>
        <end position="12"/>
    </location>
    <ligand>
        <name>ATP</name>
        <dbReference type="ChEBI" id="CHEBI:30616"/>
    </ligand>
</feature>
<feature type="binding site" evidence="8">
    <location>
        <begin position="18"/>
        <end position="19"/>
    </location>
    <ligand>
        <name>ATP</name>
        <dbReference type="ChEBI" id="CHEBI:30616"/>
    </ligand>
</feature>
<evidence type="ECO:0000256" key="4">
    <source>
        <dbReference type="ARBA" id="ARBA00022840"/>
    </source>
</evidence>
<dbReference type="GO" id="GO:0006436">
    <property type="term" value="P:tryptophanyl-tRNA aminoacylation"/>
    <property type="evidence" value="ECO:0007669"/>
    <property type="project" value="UniProtKB-UniRule"/>
</dbReference>
<dbReference type="InterPro" id="IPR002306">
    <property type="entry name" value="Trp-tRNA-ligase"/>
</dbReference>
<feature type="binding site" evidence="8">
    <location>
        <position position="184"/>
    </location>
    <ligand>
        <name>ATP</name>
        <dbReference type="ChEBI" id="CHEBI:30616"/>
    </ligand>
</feature>
<dbReference type="GO" id="GO:0005829">
    <property type="term" value="C:cytosol"/>
    <property type="evidence" value="ECO:0007669"/>
    <property type="project" value="TreeGrafter"/>
</dbReference>
<evidence type="ECO:0000256" key="1">
    <source>
        <dbReference type="ARBA" id="ARBA00005594"/>
    </source>
</evidence>
<dbReference type="Gene3D" id="1.10.240.10">
    <property type="entry name" value="Tyrosyl-Transfer RNA Synthetase"/>
    <property type="match status" value="1"/>
</dbReference>
<feature type="binding site" evidence="8">
    <location>
        <position position="133"/>
    </location>
    <ligand>
        <name>L-tryptophan</name>
        <dbReference type="ChEBI" id="CHEBI:57912"/>
    </ligand>
</feature>
<comment type="catalytic activity">
    <reaction evidence="7 8">
        <text>tRNA(Trp) + L-tryptophan + ATP = L-tryptophyl-tRNA(Trp) + AMP + diphosphate + H(+)</text>
        <dbReference type="Rhea" id="RHEA:24080"/>
        <dbReference type="Rhea" id="RHEA-COMP:9671"/>
        <dbReference type="Rhea" id="RHEA-COMP:9705"/>
        <dbReference type="ChEBI" id="CHEBI:15378"/>
        <dbReference type="ChEBI" id="CHEBI:30616"/>
        <dbReference type="ChEBI" id="CHEBI:33019"/>
        <dbReference type="ChEBI" id="CHEBI:57912"/>
        <dbReference type="ChEBI" id="CHEBI:78442"/>
        <dbReference type="ChEBI" id="CHEBI:78535"/>
        <dbReference type="ChEBI" id="CHEBI:456215"/>
        <dbReference type="EC" id="6.1.1.2"/>
    </reaction>
</comment>
<dbReference type="InterPro" id="IPR024109">
    <property type="entry name" value="Trp-tRNA-ligase_bac-type"/>
</dbReference>
<dbReference type="GO" id="GO:0004830">
    <property type="term" value="F:tryptophan-tRNA ligase activity"/>
    <property type="evidence" value="ECO:0007669"/>
    <property type="project" value="UniProtKB-UniRule"/>
</dbReference>
<dbReference type="Proteomes" id="UP000297713">
    <property type="component" value="Unassembled WGS sequence"/>
</dbReference>
<dbReference type="CDD" id="cd00806">
    <property type="entry name" value="TrpRS_core"/>
    <property type="match status" value="1"/>
</dbReference>
<comment type="similarity">
    <text evidence="1 8 9">Belongs to the class-I aminoacyl-tRNA synthetase family.</text>
</comment>
<dbReference type="PANTHER" id="PTHR43766">
    <property type="entry name" value="TRYPTOPHAN--TRNA LIGASE, MITOCHONDRIAL"/>
    <property type="match status" value="1"/>
</dbReference>
<dbReference type="GO" id="GO:0005524">
    <property type="term" value="F:ATP binding"/>
    <property type="evidence" value="ECO:0007669"/>
    <property type="project" value="UniProtKB-UniRule"/>
</dbReference>
<comment type="caution">
    <text evidence="10">The sequence shown here is derived from an EMBL/GenBank/DDBJ whole genome shotgun (WGS) entry which is preliminary data.</text>
</comment>
<dbReference type="PROSITE" id="PS00178">
    <property type="entry name" value="AA_TRNA_LIGASE_I"/>
    <property type="match status" value="1"/>
</dbReference>
<feature type="binding site" evidence="8">
    <location>
        <begin position="191"/>
        <end position="195"/>
    </location>
    <ligand>
        <name>ATP</name>
        <dbReference type="ChEBI" id="CHEBI:30616"/>
    </ligand>
</feature>
<dbReference type="RefSeq" id="WP_134439291.1">
    <property type="nucleotide sequence ID" value="NZ_CP065957.1"/>
</dbReference>
<keyword evidence="5 8" id="KW-0648">Protein biosynthesis</keyword>
<dbReference type="PANTHER" id="PTHR43766:SF1">
    <property type="entry name" value="TRYPTOPHAN--TRNA LIGASE, MITOCHONDRIAL"/>
    <property type="match status" value="1"/>
</dbReference>
<evidence type="ECO:0000313" key="10">
    <source>
        <dbReference type="EMBL" id="TFE71301.1"/>
    </source>
</evidence>
<dbReference type="NCBIfam" id="TIGR00233">
    <property type="entry name" value="trpS"/>
    <property type="match status" value="1"/>
</dbReference>
<feature type="binding site" evidence="8">
    <location>
        <begin position="145"/>
        <end position="147"/>
    </location>
    <ligand>
        <name>ATP</name>
        <dbReference type="ChEBI" id="CHEBI:30616"/>
    </ligand>
</feature>
<keyword evidence="11" id="KW-1185">Reference proteome</keyword>
<evidence type="ECO:0000256" key="9">
    <source>
        <dbReference type="RuleBase" id="RU363036"/>
    </source>
</evidence>
<dbReference type="SUPFAM" id="SSF52374">
    <property type="entry name" value="Nucleotidylyl transferase"/>
    <property type="match status" value="1"/>
</dbReference>
<evidence type="ECO:0000256" key="8">
    <source>
        <dbReference type="HAMAP-Rule" id="MF_00140"/>
    </source>
</evidence>
<comment type="subcellular location">
    <subcellularLocation>
        <location evidence="8">Cytoplasm</location>
    </subcellularLocation>
</comment>
<reference evidence="10 11" key="1">
    <citation type="submission" date="2016-05" db="EMBL/GenBank/DDBJ databases">
        <title>Diversity and Homogeneity among Thermoacidophilic Verrucomicrobia Methanotrophs Linked with Geographical Origin.</title>
        <authorList>
            <person name="Erikstad H.-A."/>
            <person name="Smestad N.B."/>
            <person name="Ceballos R.M."/>
            <person name="Birkeland N.-K."/>
        </authorList>
    </citation>
    <scope>NUCLEOTIDE SEQUENCE [LARGE SCALE GENOMIC DNA]</scope>
    <source>
        <strain evidence="10 11">Phi</strain>
    </source>
</reference>
<evidence type="ECO:0000256" key="6">
    <source>
        <dbReference type="ARBA" id="ARBA00023146"/>
    </source>
</evidence>
<evidence type="ECO:0000256" key="2">
    <source>
        <dbReference type="ARBA" id="ARBA00022598"/>
    </source>
</evidence>
<dbReference type="EMBL" id="LXQC01000079">
    <property type="protein sequence ID" value="TFE71301.1"/>
    <property type="molecule type" value="Genomic_DNA"/>
</dbReference>
<dbReference type="InterPro" id="IPR050203">
    <property type="entry name" value="Trp-tRNA_synthetase"/>
</dbReference>
<dbReference type="EC" id="6.1.1.2" evidence="8"/>
<evidence type="ECO:0000256" key="3">
    <source>
        <dbReference type="ARBA" id="ARBA00022741"/>
    </source>
</evidence>
<dbReference type="Pfam" id="PF00579">
    <property type="entry name" value="tRNA-synt_1b"/>
    <property type="match status" value="1"/>
</dbReference>
<keyword evidence="3 8" id="KW-0547">Nucleotide-binding</keyword>
<feature type="short sequence motif" description="'HIGH' region" evidence="8">
    <location>
        <begin position="11"/>
        <end position="19"/>
    </location>
</feature>
<accession>A0A4Y8PGV6</accession>
<keyword evidence="4 8" id="KW-0067">ATP-binding</keyword>
<dbReference type="AlphaFoldDB" id="A0A4Y8PGV6"/>
<dbReference type="PRINTS" id="PR01039">
    <property type="entry name" value="TRNASYNTHTRP"/>
</dbReference>
<keyword evidence="2 8" id="KW-0436">Ligase</keyword>
<protein>
    <recommendedName>
        <fullName evidence="8">Tryptophan--tRNA ligase</fullName>
        <ecNumber evidence="8">6.1.1.2</ecNumber>
    </recommendedName>
    <alternativeName>
        <fullName evidence="8">Tryptophanyl-tRNA synthetase</fullName>
        <shortName evidence="8">TrpRS</shortName>
    </alternativeName>
</protein>
<dbReference type="OrthoDB" id="9801042at2"/>
<evidence type="ECO:0000256" key="5">
    <source>
        <dbReference type="ARBA" id="ARBA00022917"/>
    </source>
</evidence>
<evidence type="ECO:0000313" key="11">
    <source>
        <dbReference type="Proteomes" id="UP000297713"/>
    </source>
</evidence>
<keyword evidence="6 8" id="KW-0030">Aminoacyl-tRNA synthetase</keyword>
<dbReference type="Gene3D" id="3.40.50.620">
    <property type="entry name" value="HUPs"/>
    <property type="match status" value="1"/>
</dbReference>
<evidence type="ECO:0000256" key="7">
    <source>
        <dbReference type="ARBA" id="ARBA00049929"/>
    </source>
</evidence>
<comment type="function">
    <text evidence="8">Catalyzes the attachment of tryptophan to tRNA(Trp).</text>
</comment>
<sequence length="323" mass="36714">MLKRVLSGIQPSGHLHIGNYFGMIKRAIEWQDKAQTLYFIADYHALTSIKDPQNLRQYVRKIAMAFLACGLDPIKSIFFRQSSIPEVHELAWILASITPFGLLERSHSFKDKIAKGLSPTLALFSYPVLMSADILLYQSEIIPVGQDQKQHLEIARDIAQKFNNTYGEVFRIPEPDIQEEVAVIPGIDGQKMSKSYNNTLEIFGDPQEFKRKVMSIKTDSTPIAAPKPIQGSILASLYKLVAQPSEYEEFIESMKKGGQGYAYYKKLLLEKLNAYFKPIRERYKELECNPGYVDEVLADGAYRARLISQETIRKVRQAVGLLD</sequence>
<dbReference type="InterPro" id="IPR002305">
    <property type="entry name" value="aa-tRNA-synth_Ic"/>
</dbReference>
<dbReference type="InterPro" id="IPR014729">
    <property type="entry name" value="Rossmann-like_a/b/a_fold"/>
</dbReference>
<keyword evidence="8" id="KW-0963">Cytoplasm</keyword>
<proteinExistence type="inferred from homology"/>
<feature type="short sequence motif" description="'KMSKS' region" evidence="8">
    <location>
        <begin position="191"/>
        <end position="195"/>
    </location>
</feature>
<dbReference type="FunFam" id="1.10.240.10:FF:000005">
    <property type="entry name" value="Tryptophan--tRNA ligase"/>
    <property type="match status" value="1"/>
</dbReference>
<name>A0A4Y8PGV6_9BACT</name>
<organism evidence="10 11">
    <name type="scientific">Methylacidiphilum caldifontis</name>
    <dbReference type="NCBI Taxonomy" id="2795386"/>
    <lineage>
        <taxon>Bacteria</taxon>
        <taxon>Pseudomonadati</taxon>
        <taxon>Verrucomicrobiota</taxon>
        <taxon>Methylacidiphilae</taxon>
        <taxon>Methylacidiphilales</taxon>
        <taxon>Methylacidiphilaceae</taxon>
        <taxon>Methylacidiphilum (ex Ratnadevi et al. 2023)</taxon>
    </lineage>
</organism>
<dbReference type="InterPro" id="IPR001412">
    <property type="entry name" value="aa-tRNA-synth_I_CS"/>
</dbReference>
<comment type="subunit">
    <text evidence="8">Homodimer.</text>
</comment>
<gene>
    <name evidence="8" type="primary">trpS</name>
    <name evidence="10" type="ORF">A7Q10_04825</name>
</gene>